<dbReference type="Pfam" id="PF23598">
    <property type="entry name" value="LRR_14"/>
    <property type="match status" value="1"/>
</dbReference>
<dbReference type="PROSITE" id="PS51450">
    <property type="entry name" value="LRR"/>
    <property type="match status" value="2"/>
</dbReference>
<evidence type="ECO:0000256" key="3">
    <source>
        <dbReference type="SAM" id="MobiDB-lite"/>
    </source>
</evidence>
<organism evidence="5 6">
    <name type="scientific">Dispira parvispora</name>
    <dbReference type="NCBI Taxonomy" id="1520584"/>
    <lineage>
        <taxon>Eukaryota</taxon>
        <taxon>Fungi</taxon>
        <taxon>Fungi incertae sedis</taxon>
        <taxon>Zoopagomycota</taxon>
        <taxon>Kickxellomycotina</taxon>
        <taxon>Dimargaritomycetes</taxon>
        <taxon>Dimargaritales</taxon>
        <taxon>Dimargaritaceae</taxon>
        <taxon>Dispira</taxon>
    </lineage>
</organism>
<dbReference type="PANTHER" id="PTHR48051:SF1">
    <property type="entry name" value="RAS SUPPRESSOR PROTEIN 1"/>
    <property type="match status" value="1"/>
</dbReference>
<dbReference type="EMBL" id="JANBPY010004206">
    <property type="protein sequence ID" value="KAJ1948811.1"/>
    <property type="molecule type" value="Genomic_DNA"/>
</dbReference>
<keyword evidence="2" id="KW-0677">Repeat</keyword>
<dbReference type="PRINTS" id="PR00019">
    <property type="entry name" value="LEURICHRPT"/>
</dbReference>
<feature type="compositionally biased region" description="Low complexity" evidence="3">
    <location>
        <begin position="112"/>
        <end position="132"/>
    </location>
</feature>
<keyword evidence="6" id="KW-1185">Reference proteome</keyword>
<sequence length="301" mass="32740">MAHNALRRWPSDFCELTRLRYLDFSHNSLRSVPETLGSLRRLLVLDLSHNRLTTLPPSVGQLDTLRVLRLEGNPIQVLPSTIAGLTRTLEVFHLGQWPTYGINIDHQVPAGSNVNPPSSSTTSTPSLPTTDNPNPPATVTSSSSYHLERRILVRMMDLISERLRKVEHEAGSQANPQAMPFTATITVHSPVPLVAEALLPSQWPAPTTSFTSASTMSPTSLYHHATAPSSTGGSPSFTPQPMVPSGENGRVAIKPYQVEGLSSVNQPPAGQPPTANGLVDYEKMLTTFQAYEKVLKKVNCP</sequence>
<keyword evidence="1" id="KW-0433">Leucine-rich repeat</keyword>
<feature type="domain" description="Disease resistance R13L4/SHOC-2-like LRR" evidence="4">
    <location>
        <begin position="12"/>
        <end position="87"/>
    </location>
</feature>
<protein>
    <recommendedName>
        <fullName evidence="4">Disease resistance R13L4/SHOC-2-like LRR domain-containing protein</fullName>
    </recommendedName>
</protein>
<dbReference type="InterPro" id="IPR001611">
    <property type="entry name" value="Leu-rich_rpt"/>
</dbReference>
<dbReference type="AlphaFoldDB" id="A0A9W8AN89"/>
<accession>A0A9W8AN89</accession>
<gene>
    <name evidence="5" type="ORF">IWQ62_006840</name>
</gene>
<feature type="compositionally biased region" description="Low complexity" evidence="3">
    <location>
        <begin position="221"/>
        <end position="236"/>
    </location>
</feature>
<dbReference type="InterPro" id="IPR003591">
    <property type="entry name" value="Leu-rich_rpt_typical-subtyp"/>
</dbReference>
<dbReference type="Proteomes" id="UP001150925">
    <property type="component" value="Unassembled WGS sequence"/>
</dbReference>
<dbReference type="InterPro" id="IPR032675">
    <property type="entry name" value="LRR_dom_sf"/>
</dbReference>
<dbReference type="PANTHER" id="PTHR48051">
    <property type="match status" value="1"/>
</dbReference>
<dbReference type="OrthoDB" id="660555at2759"/>
<dbReference type="InterPro" id="IPR050216">
    <property type="entry name" value="LRR_domain-containing"/>
</dbReference>
<dbReference type="SMART" id="SM00369">
    <property type="entry name" value="LRR_TYP"/>
    <property type="match status" value="3"/>
</dbReference>
<dbReference type="GO" id="GO:0005737">
    <property type="term" value="C:cytoplasm"/>
    <property type="evidence" value="ECO:0007669"/>
    <property type="project" value="TreeGrafter"/>
</dbReference>
<dbReference type="InterPro" id="IPR055414">
    <property type="entry name" value="LRR_R13L4/SHOC2-like"/>
</dbReference>
<evidence type="ECO:0000259" key="4">
    <source>
        <dbReference type="Pfam" id="PF23598"/>
    </source>
</evidence>
<evidence type="ECO:0000313" key="6">
    <source>
        <dbReference type="Proteomes" id="UP001150925"/>
    </source>
</evidence>
<proteinExistence type="predicted"/>
<evidence type="ECO:0000313" key="5">
    <source>
        <dbReference type="EMBL" id="KAJ1948811.1"/>
    </source>
</evidence>
<feature type="region of interest" description="Disordered" evidence="3">
    <location>
        <begin position="108"/>
        <end position="143"/>
    </location>
</feature>
<name>A0A9W8AN89_9FUNG</name>
<feature type="region of interest" description="Disordered" evidence="3">
    <location>
        <begin position="221"/>
        <end position="248"/>
    </location>
</feature>
<dbReference type="SUPFAM" id="SSF52058">
    <property type="entry name" value="L domain-like"/>
    <property type="match status" value="1"/>
</dbReference>
<feature type="non-terminal residue" evidence="5">
    <location>
        <position position="301"/>
    </location>
</feature>
<dbReference type="Gene3D" id="3.80.10.10">
    <property type="entry name" value="Ribonuclease Inhibitor"/>
    <property type="match status" value="1"/>
</dbReference>
<evidence type="ECO:0000256" key="2">
    <source>
        <dbReference type="ARBA" id="ARBA00022737"/>
    </source>
</evidence>
<reference evidence="5" key="1">
    <citation type="submission" date="2022-07" db="EMBL/GenBank/DDBJ databases">
        <title>Phylogenomic reconstructions and comparative analyses of Kickxellomycotina fungi.</title>
        <authorList>
            <person name="Reynolds N.K."/>
            <person name="Stajich J.E."/>
            <person name="Barry K."/>
            <person name="Grigoriev I.V."/>
            <person name="Crous P."/>
            <person name="Smith M.E."/>
        </authorList>
    </citation>
    <scope>NUCLEOTIDE SEQUENCE</scope>
    <source>
        <strain evidence="5">RSA 1196</strain>
    </source>
</reference>
<comment type="caution">
    <text evidence="5">The sequence shown here is derived from an EMBL/GenBank/DDBJ whole genome shotgun (WGS) entry which is preliminary data.</text>
</comment>
<evidence type="ECO:0000256" key="1">
    <source>
        <dbReference type="ARBA" id="ARBA00022614"/>
    </source>
</evidence>